<organism evidence="1 2">
    <name type="scientific">Neiella marina</name>
    <dbReference type="NCBI Taxonomy" id="508461"/>
    <lineage>
        <taxon>Bacteria</taxon>
        <taxon>Pseudomonadati</taxon>
        <taxon>Pseudomonadota</taxon>
        <taxon>Gammaproteobacteria</taxon>
        <taxon>Alteromonadales</taxon>
        <taxon>Echinimonadaceae</taxon>
        <taxon>Neiella</taxon>
    </lineage>
</organism>
<sequence>MTSVVIRFVVSLTFLGAVFGVNAIEPAKQVVVPFSLAESGHLIIEVSFNGMQPTAMLIDTAAGISLIDKRTAKQLGIDVSPNRSRTKLAGLGTKRQSMKDLDVIDLEIGMAVFPTPDFYSTDLHHIRRISSPQPIVGILGTDFLVKHQGIVNYQQQTLTLNW</sequence>
<accession>A0A8J2XNT6</accession>
<name>A0A8J2XNT6_9GAMM</name>
<dbReference type="InterPro" id="IPR021109">
    <property type="entry name" value="Peptidase_aspartic_dom_sf"/>
</dbReference>
<dbReference type="Proteomes" id="UP000619743">
    <property type="component" value="Unassembled WGS sequence"/>
</dbReference>
<dbReference type="Gene3D" id="2.40.70.10">
    <property type="entry name" value="Acid Proteases"/>
    <property type="match status" value="1"/>
</dbReference>
<evidence type="ECO:0000313" key="1">
    <source>
        <dbReference type="EMBL" id="GGA74664.1"/>
    </source>
</evidence>
<dbReference type="OrthoDB" id="7433208at2"/>
<evidence type="ECO:0000313" key="2">
    <source>
        <dbReference type="Proteomes" id="UP000619743"/>
    </source>
</evidence>
<dbReference type="RefSeq" id="WP_087505447.1">
    <property type="nucleotide sequence ID" value="NZ_BMDX01000006.1"/>
</dbReference>
<evidence type="ECO:0008006" key="3">
    <source>
        <dbReference type="Google" id="ProtNLM"/>
    </source>
</evidence>
<reference evidence="2" key="1">
    <citation type="journal article" date="2019" name="Int. J. Syst. Evol. Microbiol.">
        <title>The Global Catalogue of Microorganisms (GCM) 10K type strain sequencing project: providing services to taxonomists for standard genome sequencing and annotation.</title>
        <authorList>
            <consortium name="The Broad Institute Genomics Platform"/>
            <consortium name="The Broad Institute Genome Sequencing Center for Infectious Disease"/>
            <person name="Wu L."/>
            <person name="Ma J."/>
        </authorList>
    </citation>
    <scope>NUCLEOTIDE SEQUENCE [LARGE SCALE GENOMIC DNA]</scope>
    <source>
        <strain evidence="2">CGMCC 1.10130</strain>
    </source>
</reference>
<gene>
    <name evidence="1" type="ORF">GCM10011369_15610</name>
</gene>
<dbReference type="EMBL" id="BMDX01000006">
    <property type="protein sequence ID" value="GGA74664.1"/>
    <property type="molecule type" value="Genomic_DNA"/>
</dbReference>
<keyword evidence="2" id="KW-1185">Reference proteome</keyword>
<protein>
    <recommendedName>
        <fullName evidence="3">Aspartyl protease</fullName>
    </recommendedName>
</protein>
<dbReference type="Pfam" id="PF13650">
    <property type="entry name" value="Asp_protease_2"/>
    <property type="match status" value="1"/>
</dbReference>
<comment type="caution">
    <text evidence="1">The sequence shown here is derived from an EMBL/GenBank/DDBJ whole genome shotgun (WGS) entry which is preliminary data.</text>
</comment>
<dbReference type="AlphaFoldDB" id="A0A8J2XNT6"/>
<proteinExistence type="predicted"/>
<dbReference type="SUPFAM" id="SSF50630">
    <property type="entry name" value="Acid proteases"/>
    <property type="match status" value="1"/>
</dbReference>